<accession>A0A9P3LYK0</accession>
<evidence type="ECO:0000313" key="3">
    <source>
        <dbReference type="Proteomes" id="UP000827284"/>
    </source>
</evidence>
<dbReference type="AlphaFoldDB" id="A0A9P3LYK0"/>
<comment type="caution">
    <text evidence="2">The sequence shown here is derived from an EMBL/GenBank/DDBJ whole genome shotgun (WGS) entry which is preliminary data.</text>
</comment>
<feature type="region of interest" description="Disordered" evidence="1">
    <location>
        <begin position="1"/>
        <end position="24"/>
    </location>
</feature>
<gene>
    <name evidence="2" type="ORF">EMPS_07561</name>
</gene>
<reference evidence="2" key="2">
    <citation type="journal article" date="2022" name="Microbiol. Resour. Announc.">
        <title>Whole-Genome Sequence of Entomortierella parvispora E1425, a Mucoromycotan Fungus Associated with Burkholderiaceae-Related Endosymbiotic Bacteria.</title>
        <authorList>
            <person name="Herlambang A."/>
            <person name="Guo Y."/>
            <person name="Takashima Y."/>
            <person name="Narisawa K."/>
            <person name="Ohta H."/>
            <person name="Nishizawa T."/>
        </authorList>
    </citation>
    <scope>NUCLEOTIDE SEQUENCE</scope>
    <source>
        <strain evidence="2">E1425</strain>
    </source>
</reference>
<protein>
    <submittedName>
        <fullName evidence="2">Uncharacterized protein</fullName>
    </submittedName>
</protein>
<dbReference type="EMBL" id="BQFW01000010">
    <property type="protein sequence ID" value="GJJ75203.1"/>
    <property type="molecule type" value="Genomic_DNA"/>
</dbReference>
<evidence type="ECO:0000256" key="1">
    <source>
        <dbReference type="SAM" id="MobiDB-lite"/>
    </source>
</evidence>
<sequence length="193" mass="22138">MSANKPQKSASKGSSALERPESALEAALEDATRELSELKLELEDAYDQLEDTRARLDGTELELQNTQAALAAANRERVLALPENRQEVFAVLKFRNPQPLPVGGFCFFARQRRAVERTLEQFIAKNPDLDAVEVDELRLERTPRARNVYQYMKGDKNAPIEFSRNNFIVKEGHTEDKMKEYILRVFNTHTREE</sequence>
<name>A0A9P3LYK0_9FUNG</name>
<dbReference type="OrthoDB" id="2423437at2759"/>
<proteinExistence type="predicted"/>
<feature type="compositionally biased region" description="Polar residues" evidence="1">
    <location>
        <begin position="1"/>
        <end position="14"/>
    </location>
</feature>
<keyword evidence="3" id="KW-1185">Reference proteome</keyword>
<dbReference type="Proteomes" id="UP000827284">
    <property type="component" value="Unassembled WGS sequence"/>
</dbReference>
<organism evidence="2 3">
    <name type="scientific">Entomortierella parvispora</name>
    <dbReference type="NCBI Taxonomy" id="205924"/>
    <lineage>
        <taxon>Eukaryota</taxon>
        <taxon>Fungi</taxon>
        <taxon>Fungi incertae sedis</taxon>
        <taxon>Mucoromycota</taxon>
        <taxon>Mortierellomycotina</taxon>
        <taxon>Mortierellomycetes</taxon>
        <taxon>Mortierellales</taxon>
        <taxon>Mortierellaceae</taxon>
        <taxon>Entomortierella</taxon>
    </lineage>
</organism>
<evidence type="ECO:0000313" key="2">
    <source>
        <dbReference type="EMBL" id="GJJ75203.1"/>
    </source>
</evidence>
<reference evidence="2" key="1">
    <citation type="submission" date="2021-11" db="EMBL/GenBank/DDBJ databases">
        <authorList>
            <person name="Herlambang A."/>
            <person name="Guo Y."/>
            <person name="Takashima Y."/>
            <person name="Nishizawa T."/>
        </authorList>
    </citation>
    <scope>NUCLEOTIDE SEQUENCE</scope>
    <source>
        <strain evidence="2">E1425</strain>
    </source>
</reference>